<evidence type="ECO:0000256" key="2">
    <source>
        <dbReference type="ARBA" id="ARBA00009368"/>
    </source>
</evidence>
<name>A0A8R2D288_ACYPI</name>
<dbReference type="GO" id="GO:0051123">
    <property type="term" value="P:RNA polymerase II preinitiation complex assembly"/>
    <property type="evidence" value="ECO:0007669"/>
    <property type="project" value="TreeGrafter"/>
</dbReference>
<dbReference type="GO" id="GO:0016251">
    <property type="term" value="F:RNA polymerase II general transcription initiation factor activity"/>
    <property type="evidence" value="ECO:0007669"/>
    <property type="project" value="TreeGrafter"/>
</dbReference>
<dbReference type="AlphaFoldDB" id="A0A8R2D288"/>
<keyword evidence="6" id="KW-0175">Coiled coil</keyword>
<dbReference type="GO" id="GO:0005669">
    <property type="term" value="C:transcription factor TFIID complex"/>
    <property type="evidence" value="ECO:0007669"/>
    <property type="project" value="InterPro"/>
</dbReference>
<protein>
    <recommendedName>
        <fullName evidence="7">TAFII55 protein conserved region domain-containing protein</fullName>
    </recommendedName>
</protein>
<dbReference type="SMART" id="SM01370">
    <property type="entry name" value="TAFII55_N"/>
    <property type="match status" value="1"/>
</dbReference>
<dbReference type="GeneID" id="100165270"/>
<keyword evidence="3" id="KW-0805">Transcription regulation</keyword>
<feature type="coiled-coil region" evidence="6">
    <location>
        <begin position="332"/>
        <end position="359"/>
    </location>
</feature>
<dbReference type="InterPro" id="IPR006751">
    <property type="entry name" value="TAFII55_prot_cons_reg"/>
</dbReference>
<feature type="domain" description="TAFII55 protein conserved region" evidence="7">
    <location>
        <begin position="11"/>
        <end position="171"/>
    </location>
</feature>
<dbReference type="InterPro" id="IPR037817">
    <property type="entry name" value="TAF7"/>
</dbReference>
<dbReference type="PANTHER" id="PTHR12228">
    <property type="entry name" value="TRANSCRIPTION INITIATION FACTOR TFIID 55 KD SUBUNIT-RELATED"/>
    <property type="match status" value="1"/>
</dbReference>
<organism evidence="8 9">
    <name type="scientific">Acyrthosiphon pisum</name>
    <name type="common">Pea aphid</name>
    <dbReference type="NCBI Taxonomy" id="7029"/>
    <lineage>
        <taxon>Eukaryota</taxon>
        <taxon>Metazoa</taxon>
        <taxon>Ecdysozoa</taxon>
        <taxon>Arthropoda</taxon>
        <taxon>Hexapoda</taxon>
        <taxon>Insecta</taxon>
        <taxon>Pterygota</taxon>
        <taxon>Neoptera</taxon>
        <taxon>Paraneoptera</taxon>
        <taxon>Hemiptera</taxon>
        <taxon>Sternorrhyncha</taxon>
        <taxon>Aphidomorpha</taxon>
        <taxon>Aphidoidea</taxon>
        <taxon>Aphididae</taxon>
        <taxon>Macrosiphini</taxon>
        <taxon>Acyrthosiphon</taxon>
    </lineage>
</organism>
<comment type="similarity">
    <text evidence="2">Belongs to the TAF7 family.</text>
</comment>
<comment type="subcellular location">
    <subcellularLocation>
        <location evidence="1">Nucleus</location>
    </subcellularLocation>
</comment>
<evidence type="ECO:0000256" key="5">
    <source>
        <dbReference type="ARBA" id="ARBA00023242"/>
    </source>
</evidence>
<evidence type="ECO:0000313" key="8">
    <source>
        <dbReference type="EnsemblMetazoa" id="XP_016657472.1"/>
    </source>
</evidence>
<keyword evidence="5" id="KW-0539">Nucleus</keyword>
<evidence type="ECO:0000256" key="4">
    <source>
        <dbReference type="ARBA" id="ARBA00023163"/>
    </source>
</evidence>
<dbReference type="Proteomes" id="UP000007819">
    <property type="component" value="Chromosome X"/>
</dbReference>
<keyword evidence="4" id="KW-0804">Transcription</keyword>
<reference evidence="9" key="1">
    <citation type="submission" date="2010-06" db="EMBL/GenBank/DDBJ databases">
        <authorList>
            <person name="Jiang H."/>
            <person name="Abraham K."/>
            <person name="Ali S."/>
            <person name="Alsbrooks S.L."/>
            <person name="Anim B.N."/>
            <person name="Anosike U.S."/>
            <person name="Attaway T."/>
            <person name="Bandaranaike D.P."/>
            <person name="Battles P.K."/>
            <person name="Bell S.N."/>
            <person name="Bell A.V."/>
            <person name="Beltran B."/>
            <person name="Bickham C."/>
            <person name="Bustamante Y."/>
            <person name="Caleb T."/>
            <person name="Canada A."/>
            <person name="Cardenas V."/>
            <person name="Carter K."/>
            <person name="Chacko J."/>
            <person name="Chandrabose M.N."/>
            <person name="Chavez D."/>
            <person name="Chavez A."/>
            <person name="Chen L."/>
            <person name="Chu H.-S."/>
            <person name="Claassen K.J."/>
            <person name="Cockrell R."/>
            <person name="Collins M."/>
            <person name="Cooper J.A."/>
            <person name="Cree A."/>
            <person name="Curry S.M."/>
            <person name="Da Y."/>
            <person name="Dao M.D."/>
            <person name="Das B."/>
            <person name="Davila M.-L."/>
            <person name="Davy-Carroll L."/>
            <person name="Denson S."/>
            <person name="Dinh H."/>
            <person name="Ebong V.E."/>
            <person name="Edwards J.R."/>
            <person name="Egan A."/>
            <person name="El-Daye J."/>
            <person name="Escobedo L."/>
            <person name="Fernandez S."/>
            <person name="Fernando P.R."/>
            <person name="Flagg N."/>
            <person name="Forbes L.D."/>
            <person name="Fowler R.G."/>
            <person name="Fu Q."/>
            <person name="Gabisi R.A."/>
            <person name="Ganer J."/>
            <person name="Garbino Pronczuk A."/>
            <person name="Garcia R.M."/>
            <person name="Garner T."/>
            <person name="Garrett T.E."/>
            <person name="Gonzalez D.A."/>
            <person name="Hamid H."/>
            <person name="Hawkins E.S."/>
            <person name="Hirani K."/>
            <person name="Hogues M.E."/>
            <person name="Hollins B."/>
            <person name="Hsiao C.-H."/>
            <person name="Jabil R."/>
            <person name="James M.L."/>
            <person name="Jhangiani S.N."/>
            <person name="Johnson B."/>
            <person name="Johnson Q."/>
            <person name="Joshi V."/>
            <person name="Kalu J.B."/>
            <person name="Kam C."/>
            <person name="Kashfia A."/>
            <person name="Keebler J."/>
            <person name="Kisamo H."/>
            <person name="Kovar C.L."/>
            <person name="Lago L.A."/>
            <person name="Lai C.-Y."/>
            <person name="Laidlaw J."/>
            <person name="Lara F."/>
            <person name="Le T.-K."/>
            <person name="Lee S.L."/>
            <person name="Legall F.H."/>
            <person name="Lemon S.J."/>
            <person name="Lewis L.R."/>
            <person name="Li B."/>
            <person name="Liu Y."/>
            <person name="Liu Y.-S."/>
            <person name="Lopez J."/>
            <person name="Lozado R.J."/>
            <person name="Lu J."/>
            <person name="Madu R.C."/>
            <person name="Maheshwari M."/>
            <person name="Maheshwari R."/>
            <person name="Malloy K."/>
            <person name="Martinez E."/>
            <person name="Mathew T."/>
            <person name="Mercado I.C."/>
            <person name="Mercado C."/>
            <person name="Meyer B."/>
            <person name="Montgomery K."/>
            <person name="Morgan M.B."/>
            <person name="Munidasa M."/>
            <person name="Nazareth L.V."/>
            <person name="Nelson J."/>
            <person name="Ng B.M."/>
            <person name="Nguyen N.B."/>
            <person name="Nguyen P.Q."/>
            <person name="Nguyen T."/>
            <person name="Obregon M."/>
            <person name="Okwuonu G.O."/>
            <person name="Onwere C.G."/>
            <person name="Orozco G."/>
            <person name="Parra A."/>
            <person name="Patel S."/>
            <person name="Patil S."/>
            <person name="Perez A."/>
            <person name="Perez Y."/>
            <person name="Pham C."/>
            <person name="Primus E.L."/>
            <person name="Pu L.-L."/>
            <person name="Puazo M."/>
            <person name="Qin X."/>
            <person name="Quiroz J.B."/>
            <person name="Reese J."/>
            <person name="Richards S."/>
            <person name="Rives C.M."/>
            <person name="Robberts R."/>
            <person name="Ruiz S.J."/>
            <person name="Ruiz M.J."/>
            <person name="Santibanez J."/>
            <person name="Schneider B.W."/>
            <person name="Sisson I."/>
            <person name="Smith M."/>
            <person name="Sodergren E."/>
            <person name="Song X.-Z."/>
            <person name="Song B.B."/>
            <person name="Summersgill H."/>
            <person name="Thelus R."/>
            <person name="Thornton R.D."/>
            <person name="Trejos Z.Y."/>
            <person name="Usmani K."/>
            <person name="Vattathil S."/>
            <person name="Villasana D."/>
            <person name="Walker D.L."/>
            <person name="Wang S."/>
            <person name="Wang K."/>
            <person name="White C.S."/>
            <person name="Williams A.C."/>
            <person name="Williamson J."/>
            <person name="Wilson K."/>
            <person name="Woghiren I.O."/>
            <person name="Woodworth J.R."/>
            <person name="Worley K.C."/>
            <person name="Wright R.A."/>
            <person name="Wu W."/>
            <person name="Young L."/>
            <person name="Zhang L."/>
            <person name="Zhang J."/>
            <person name="Zhu Y."/>
            <person name="Muzny D.M."/>
            <person name="Weinstock G."/>
            <person name="Gibbs R.A."/>
        </authorList>
    </citation>
    <scope>NUCLEOTIDE SEQUENCE [LARGE SCALE GENOMIC DNA]</scope>
    <source>
        <strain evidence="9">LSR1</strain>
    </source>
</reference>
<dbReference type="EnsemblMetazoa" id="XM_016801983.2">
    <property type="protein sequence ID" value="XP_016657472.1"/>
    <property type="gene ID" value="LOC100165270"/>
</dbReference>
<dbReference type="RefSeq" id="XP_016657472.1">
    <property type="nucleotide sequence ID" value="XM_016801983.1"/>
</dbReference>
<proteinExistence type="inferred from homology"/>
<evidence type="ECO:0000256" key="1">
    <source>
        <dbReference type="ARBA" id="ARBA00004123"/>
    </source>
</evidence>
<keyword evidence="9" id="KW-1185">Reference proteome</keyword>
<evidence type="ECO:0000256" key="3">
    <source>
        <dbReference type="ARBA" id="ARBA00023015"/>
    </source>
</evidence>
<evidence type="ECO:0000259" key="7">
    <source>
        <dbReference type="SMART" id="SM01370"/>
    </source>
</evidence>
<dbReference type="PANTHER" id="PTHR12228:SF0">
    <property type="entry name" value="TATA-BOX BINDING PROTEIN ASSOCIATED FACTOR 7"/>
    <property type="match status" value="1"/>
</dbReference>
<dbReference type="Pfam" id="PF04658">
    <property type="entry name" value="TAFII55_N"/>
    <property type="match status" value="1"/>
</dbReference>
<dbReference type="CDD" id="cd08047">
    <property type="entry name" value="TAF7"/>
    <property type="match status" value="1"/>
</dbReference>
<accession>A0A8R2D288</accession>
<sequence>MEQKSEQTIELETEVILRVPSDAANSLREILRKNSDKQLSIKLENDIRRGEVVIGNHHLFAKVVDLPTIIEGQKTIDNKSIYKTADICQMIICKENEELSLSDEDEVTNFSKKKEPNKVDKKYLWPHGVTPPLKNVRKRRFRKTLIKQSTDGPEIEKEVNYLLKSDSEALSVKWELVSETEVQNNRISKQEPFMQGEMYNDLKQDIAEKDIFGEALSDSDEEVSNINIIDMDDYMSNDNSRLSDTNSLMEEKPSISGNKNLITEFTKEMFISADDSNYEIKKEGGISSTFDESMSYRFYNGVDFKSELELSDDNELGDTLVLSTLKAGNVSANDIKHKINQLQQEIEVLKERKSQQDWEIANIENINLRERFIRLSNNLFTEQLEKEQQIRELQSFHL</sequence>
<reference evidence="8" key="2">
    <citation type="submission" date="2022-06" db="UniProtKB">
        <authorList>
            <consortium name="EnsemblMetazoa"/>
        </authorList>
    </citation>
    <scope>IDENTIFICATION</scope>
</reference>
<dbReference type="KEGG" id="api:100165270"/>
<evidence type="ECO:0000313" key="9">
    <source>
        <dbReference type="Proteomes" id="UP000007819"/>
    </source>
</evidence>
<dbReference type="OrthoDB" id="153872at2759"/>
<evidence type="ECO:0000256" key="6">
    <source>
        <dbReference type="SAM" id="Coils"/>
    </source>
</evidence>